<dbReference type="InterPro" id="IPR007197">
    <property type="entry name" value="rSAM"/>
</dbReference>
<dbReference type="SUPFAM" id="SSF102114">
    <property type="entry name" value="Radical SAM enzymes"/>
    <property type="match status" value="1"/>
</dbReference>
<dbReference type="InterPro" id="IPR058240">
    <property type="entry name" value="rSAM_sf"/>
</dbReference>
<dbReference type="AlphaFoldDB" id="A0A512DTD1"/>
<evidence type="ECO:0000256" key="5">
    <source>
        <dbReference type="ARBA" id="ARBA00023004"/>
    </source>
</evidence>
<keyword evidence="4" id="KW-0479">Metal-binding</keyword>
<feature type="domain" description="Radical SAM core" evidence="7">
    <location>
        <begin position="116"/>
        <end position="351"/>
    </location>
</feature>
<sequence length="379" mass="40183">MKPMTRTDLPAEILINELQSFGVRLVDPGAGAASRRGGAGPSDHKAVTIDGMTVMVPVHNAPAFESPYLAERPDASGRSRIIRDGREVGEISFPLQPRFYGLKTADGIPYSKIAVLHGRDVLATTVLQTCVRFQSRAKTCQFCAIGQSLAAGRTIERKTPAQLAEVAKAAVELDGVKHMVMTTGTPPGKDRGAAILSESAAAVKAAVDLPIQVQCEPPDDDAWFRRLRDSGADALGMHLEAVSDRVRRRIMPGKAQVPVERYFSAFKTAVPVFGRGQVSTYILAGLGDTAEEILAVCRRLVALGVYPFVVPFVPISGTPLESHPSPTPAFMHSILEPLARMLVDGGLKSAEVKAGCAKCGACSSLSTYERGLAPAGGVA</sequence>
<dbReference type="OrthoDB" id="9147217at2"/>
<dbReference type="InterPro" id="IPR016779">
    <property type="entry name" value="rSAM_MSMEG0568"/>
</dbReference>
<evidence type="ECO:0000256" key="1">
    <source>
        <dbReference type="ARBA" id="ARBA00001966"/>
    </source>
</evidence>
<proteinExistence type="predicted"/>
<dbReference type="PROSITE" id="PS51918">
    <property type="entry name" value="RADICAL_SAM"/>
    <property type="match status" value="1"/>
</dbReference>
<evidence type="ECO:0000313" key="9">
    <source>
        <dbReference type="Proteomes" id="UP000321523"/>
    </source>
</evidence>
<dbReference type="GO" id="GO:0051539">
    <property type="term" value="F:4 iron, 4 sulfur cluster binding"/>
    <property type="evidence" value="ECO:0007669"/>
    <property type="project" value="UniProtKB-KW"/>
</dbReference>
<keyword evidence="5" id="KW-0408">Iron</keyword>
<dbReference type="GO" id="GO:0044689">
    <property type="term" value="F:7,8-didemethyl-8-hydroxy-5-deazariboflavin synthase activity"/>
    <property type="evidence" value="ECO:0007669"/>
    <property type="project" value="TreeGrafter"/>
</dbReference>
<accession>A0A512DTD1</accession>
<comment type="cofactor">
    <cofactor evidence="1">
        <name>[4Fe-4S] cluster</name>
        <dbReference type="ChEBI" id="CHEBI:49883"/>
    </cofactor>
</comment>
<reference evidence="8 9" key="1">
    <citation type="submission" date="2019-07" db="EMBL/GenBank/DDBJ databases">
        <title>Whole genome shotgun sequence of Skermanella aerolata NBRC 106429.</title>
        <authorList>
            <person name="Hosoyama A."/>
            <person name="Uohara A."/>
            <person name="Ohji S."/>
            <person name="Ichikawa N."/>
        </authorList>
    </citation>
    <scope>NUCLEOTIDE SEQUENCE [LARGE SCALE GENOMIC DNA]</scope>
    <source>
        <strain evidence="8 9">NBRC 106429</strain>
    </source>
</reference>
<dbReference type="Gene3D" id="3.20.20.70">
    <property type="entry name" value="Aldolase class I"/>
    <property type="match status" value="1"/>
</dbReference>
<evidence type="ECO:0000259" key="7">
    <source>
        <dbReference type="PROSITE" id="PS51918"/>
    </source>
</evidence>
<comment type="caution">
    <text evidence="8">The sequence shown here is derived from an EMBL/GenBank/DDBJ whole genome shotgun (WGS) entry which is preliminary data.</text>
</comment>
<dbReference type="EMBL" id="BJYZ01000018">
    <property type="protein sequence ID" value="GEO39723.1"/>
    <property type="molecule type" value="Genomic_DNA"/>
</dbReference>
<evidence type="ECO:0000256" key="6">
    <source>
        <dbReference type="ARBA" id="ARBA00023014"/>
    </source>
</evidence>
<dbReference type="SFLD" id="SFLDG01107">
    <property type="entry name" value="Uncharacterised_Radical_SAM_Su"/>
    <property type="match status" value="1"/>
</dbReference>
<evidence type="ECO:0000313" key="8">
    <source>
        <dbReference type="EMBL" id="GEO39723.1"/>
    </source>
</evidence>
<gene>
    <name evidence="8" type="ORF">SAE02_38710</name>
</gene>
<dbReference type="PANTHER" id="PTHR43076">
    <property type="entry name" value="FO SYNTHASE (COFH)"/>
    <property type="match status" value="1"/>
</dbReference>
<keyword evidence="2" id="KW-0004">4Fe-4S</keyword>
<name>A0A512DTD1_9PROT</name>
<dbReference type="SMART" id="SM00729">
    <property type="entry name" value="Elp3"/>
    <property type="match status" value="1"/>
</dbReference>
<evidence type="ECO:0000256" key="2">
    <source>
        <dbReference type="ARBA" id="ARBA00022485"/>
    </source>
</evidence>
<keyword evidence="9" id="KW-1185">Reference proteome</keyword>
<dbReference type="PIRSF" id="PIRSF020870">
    <property type="entry name" value="Radical_SAM_bac_prd"/>
    <property type="match status" value="1"/>
</dbReference>
<dbReference type="InterPro" id="IPR006638">
    <property type="entry name" value="Elp3/MiaA/NifB-like_rSAM"/>
</dbReference>
<dbReference type="Proteomes" id="UP000321523">
    <property type="component" value="Unassembled WGS sequence"/>
</dbReference>
<protein>
    <submittedName>
        <fullName evidence="8">Radical SAM protein</fullName>
    </submittedName>
</protein>
<evidence type="ECO:0000256" key="3">
    <source>
        <dbReference type="ARBA" id="ARBA00022691"/>
    </source>
</evidence>
<evidence type="ECO:0000256" key="4">
    <source>
        <dbReference type="ARBA" id="ARBA00022723"/>
    </source>
</evidence>
<dbReference type="PANTHER" id="PTHR43076:SF1">
    <property type="entry name" value="LIPOYL SYNTHASE 2"/>
    <property type="match status" value="1"/>
</dbReference>
<dbReference type="Pfam" id="PF04055">
    <property type="entry name" value="Radical_SAM"/>
    <property type="match status" value="1"/>
</dbReference>
<dbReference type="InterPro" id="IPR034405">
    <property type="entry name" value="F420"/>
</dbReference>
<dbReference type="NCBIfam" id="NF045502">
    <property type="entry name" value="variant_rSAM"/>
    <property type="match status" value="1"/>
</dbReference>
<keyword evidence="6" id="KW-0411">Iron-sulfur</keyword>
<dbReference type="SFLD" id="SFLDS00029">
    <property type="entry name" value="Radical_SAM"/>
    <property type="match status" value="1"/>
</dbReference>
<keyword evidence="3" id="KW-0949">S-adenosyl-L-methionine</keyword>
<dbReference type="RefSeq" id="WP_044430242.1">
    <property type="nucleotide sequence ID" value="NZ_BJYZ01000018.1"/>
</dbReference>
<dbReference type="GO" id="GO:0046872">
    <property type="term" value="F:metal ion binding"/>
    <property type="evidence" value="ECO:0007669"/>
    <property type="project" value="UniProtKB-KW"/>
</dbReference>
<dbReference type="InterPro" id="IPR013785">
    <property type="entry name" value="Aldolase_TIM"/>
</dbReference>
<dbReference type="NCBIfam" id="TIGR04043">
    <property type="entry name" value="rSAM_MSMEG_0568"/>
    <property type="match status" value="1"/>
</dbReference>
<organism evidence="8 9">
    <name type="scientific">Skermanella aerolata</name>
    <dbReference type="NCBI Taxonomy" id="393310"/>
    <lineage>
        <taxon>Bacteria</taxon>
        <taxon>Pseudomonadati</taxon>
        <taxon>Pseudomonadota</taxon>
        <taxon>Alphaproteobacteria</taxon>
        <taxon>Rhodospirillales</taxon>
        <taxon>Azospirillaceae</taxon>
        <taxon>Skermanella</taxon>
    </lineage>
</organism>